<evidence type="ECO:0000256" key="1">
    <source>
        <dbReference type="SAM" id="MobiDB-lite"/>
    </source>
</evidence>
<organism evidence="2 3">
    <name type="scientific">[Torrubiella] hemipterigena</name>
    <dbReference type="NCBI Taxonomy" id="1531966"/>
    <lineage>
        <taxon>Eukaryota</taxon>
        <taxon>Fungi</taxon>
        <taxon>Dikarya</taxon>
        <taxon>Ascomycota</taxon>
        <taxon>Pezizomycotina</taxon>
        <taxon>Sordariomycetes</taxon>
        <taxon>Hypocreomycetidae</taxon>
        <taxon>Hypocreales</taxon>
        <taxon>Clavicipitaceae</taxon>
        <taxon>Clavicipitaceae incertae sedis</taxon>
        <taxon>'Torrubiella' clade</taxon>
    </lineage>
</organism>
<keyword evidence="3" id="KW-1185">Reference proteome</keyword>
<dbReference type="EMBL" id="CDHN01000001">
    <property type="protein sequence ID" value="CEJ80444.1"/>
    <property type="molecule type" value="Genomic_DNA"/>
</dbReference>
<gene>
    <name evidence="2" type="ORF">VHEMI00624</name>
</gene>
<dbReference type="Gene3D" id="3.40.50.150">
    <property type="entry name" value="Vaccinia Virus protein VP39"/>
    <property type="match status" value="1"/>
</dbReference>
<proteinExistence type="predicted"/>
<reference evidence="2 3" key="1">
    <citation type="journal article" date="2015" name="Genome Announc.">
        <title>Draft Genome Sequence and Gene Annotation of the Entomopathogenic Fungus Verticillium hemipterigenum.</title>
        <authorList>
            <person name="Horn F."/>
            <person name="Habel A."/>
            <person name="Scharf D.H."/>
            <person name="Dworschak J."/>
            <person name="Brakhage A.A."/>
            <person name="Guthke R."/>
            <person name="Hertweck C."/>
            <person name="Linde J."/>
        </authorList>
    </citation>
    <scope>NUCLEOTIDE SEQUENCE [LARGE SCALE GENOMIC DNA]</scope>
</reference>
<dbReference type="STRING" id="1531966.A0A0A1T520"/>
<dbReference type="PANTHER" id="PTHR43167:SF1">
    <property type="entry name" value="PUTATIVE (AFU_ORTHOLOGUE AFUA_6G01830)-RELATED"/>
    <property type="match status" value="1"/>
</dbReference>
<accession>A0A0A1T520</accession>
<dbReference type="Proteomes" id="UP000039046">
    <property type="component" value="Unassembled WGS sequence"/>
</dbReference>
<evidence type="ECO:0000313" key="2">
    <source>
        <dbReference type="EMBL" id="CEJ80444.1"/>
    </source>
</evidence>
<protein>
    <recommendedName>
        <fullName evidence="4">O-methyltransferase</fullName>
    </recommendedName>
</protein>
<evidence type="ECO:0000313" key="3">
    <source>
        <dbReference type="Proteomes" id="UP000039046"/>
    </source>
</evidence>
<dbReference type="Pfam" id="PF13578">
    <property type="entry name" value="Methyltransf_24"/>
    <property type="match status" value="1"/>
</dbReference>
<dbReference type="AlphaFoldDB" id="A0A0A1T520"/>
<dbReference type="InterPro" id="IPR029063">
    <property type="entry name" value="SAM-dependent_MTases_sf"/>
</dbReference>
<sequence length="236" mass="26283">MTDSERKRRPAGNPMDGTPQPILDFLDKLHELSLEQERKWTRDDFDGKTEAEKTAFVADKFVALEKDKAHFVYSMARAIDARTIVEAGTSYGVSTIYLALATAANAASGQGKGATVIATEHEPAKAAKAREYWAECGDEVSSVIDLREGDLRETLKENMEDVDMLLLDIWTPMVMPTLRLVQPKLRRGAVIIADNTTVAEGYDDFIAYMRDPQNGFVNITVPYSNGLEMSIYQPKN</sequence>
<name>A0A0A1T520_9HYPO</name>
<dbReference type="PANTHER" id="PTHR43167">
    <property type="entry name" value="PUTATIVE (AFU_ORTHOLOGUE AFUA_6G01830)-RELATED"/>
    <property type="match status" value="1"/>
</dbReference>
<feature type="region of interest" description="Disordered" evidence="1">
    <location>
        <begin position="1"/>
        <end position="22"/>
    </location>
</feature>
<dbReference type="SUPFAM" id="SSF53335">
    <property type="entry name" value="S-adenosyl-L-methionine-dependent methyltransferases"/>
    <property type="match status" value="1"/>
</dbReference>
<dbReference type="HOGENOM" id="CLU_067676_7_0_1"/>
<evidence type="ECO:0008006" key="4">
    <source>
        <dbReference type="Google" id="ProtNLM"/>
    </source>
</evidence>